<dbReference type="InterPro" id="IPR051450">
    <property type="entry name" value="Gfo/Idh/MocA_Oxidoreductases"/>
</dbReference>
<organism evidence="2 3">
    <name type="scientific">Crenobacter oryzisoli</name>
    <dbReference type="NCBI Taxonomy" id="3056844"/>
    <lineage>
        <taxon>Bacteria</taxon>
        <taxon>Pseudomonadati</taxon>
        <taxon>Pseudomonadota</taxon>
        <taxon>Betaproteobacteria</taxon>
        <taxon>Neisseriales</taxon>
        <taxon>Neisseriaceae</taxon>
        <taxon>Crenobacter</taxon>
    </lineage>
</organism>
<dbReference type="Pfam" id="PF01408">
    <property type="entry name" value="GFO_IDH_MocA"/>
    <property type="match status" value="1"/>
</dbReference>
<sequence>MQKKLRVGVLGAGLIAQLEHIPNILKLSGLYQLVGIADASATVREFFKDRNLPVFESHQKLLSQAEPEVVFVCSPDCYHADMVIDALNAGCHVFTEKPICYSLEDVARIKQARDANGKIVQVGYMKRFDPSYQLLHDMLPDDGAKLRMVSVEVCDPDSWPFREHQGELVFANDISPAMRDDFKARQNAQIAQALNGQPDENSYRGFAGAFCSSLVHDINVVHGLLQKMNVDTEWIEGASFFANGDGGQASVRLNTQTALWQMMHLTVPQVAEYHERITLYFDDAVYHLEFPSPYLNHFPARLTVWKSDGMHSQKTEHRANYKEAFVEELKYLWETIVNHSQPLNTLEDAERDTRLLVAMGRAALTNETRAI</sequence>
<name>A0ABT7XRS4_9NEIS</name>
<evidence type="ECO:0000313" key="3">
    <source>
        <dbReference type="Proteomes" id="UP001168540"/>
    </source>
</evidence>
<dbReference type="EMBL" id="JAUEDK010000034">
    <property type="protein sequence ID" value="MDN0076501.1"/>
    <property type="molecule type" value="Genomic_DNA"/>
</dbReference>
<reference evidence="2" key="1">
    <citation type="submission" date="2023-06" db="EMBL/GenBank/DDBJ databases">
        <authorList>
            <person name="Zhang S."/>
        </authorList>
    </citation>
    <scope>NUCLEOTIDE SEQUENCE</scope>
    <source>
        <strain evidence="2">SG2303</strain>
    </source>
</reference>
<dbReference type="PANTHER" id="PTHR43377">
    <property type="entry name" value="BILIVERDIN REDUCTASE A"/>
    <property type="match status" value="1"/>
</dbReference>
<protein>
    <submittedName>
        <fullName evidence="2">Gfo/Idh/MocA family oxidoreductase</fullName>
    </submittedName>
</protein>
<dbReference type="InterPro" id="IPR036291">
    <property type="entry name" value="NAD(P)-bd_dom_sf"/>
</dbReference>
<dbReference type="RefSeq" id="WP_289831156.1">
    <property type="nucleotide sequence ID" value="NZ_JAUEDK010000034.1"/>
</dbReference>
<evidence type="ECO:0000313" key="2">
    <source>
        <dbReference type="EMBL" id="MDN0076501.1"/>
    </source>
</evidence>
<dbReference type="PANTHER" id="PTHR43377:SF1">
    <property type="entry name" value="BILIVERDIN REDUCTASE A"/>
    <property type="match status" value="1"/>
</dbReference>
<accession>A0ABT7XRS4</accession>
<comment type="caution">
    <text evidence="2">The sequence shown here is derived from an EMBL/GenBank/DDBJ whole genome shotgun (WGS) entry which is preliminary data.</text>
</comment>
<dbReference type="Gene3D" id="3.30.360.10">
    <property type="entry name" value="Dihydrodipicolinate Reductase, domain 2"/>
    <property type="match status" value="1"/>
</dbReference>
<feature type="domain" description="Gfo/Idh/MocA-like oxidoreductase N-terminal" evidence="1">
    <location>
        <begin position="5"/>
        <end position="124"/>
    </location>
</feature>
<evidence type="ECO:0000259" key="1">
    <source>
        <dbReference type="Pfam" id="PF01408"/>
    </source>
</evidence>
<keyword evidence="3" id="KW-1185">Reference proteome</keyword>
<gene>
    <name evidence="2" type="ORF">QU481_16665</name>
</gene>
<dbReference type="Proteomes" id="UP001168540">
    <property type="component" value="Unassembled WGS sequence"/>
</dbReference>
<proteinExistence type="predicted"/>
<dbReference type="Gene3D" id="3.40.50.720">
    <property type="entry name" value="NAD(P)-binding Rossmann-like Domain"/>
    <property type="match status" value="1"/>
</dbReference>
<dbReference type="InterPro" id="IPR000683">
    <property type="entry name" value="Gfo/Idh/MocA-like_OxRdtase_N"/>
</dbReference>
<dbReference type="SUPFAM" id="SSF51735">
    <property type="entry name" value="NAD(P)-binding Rossmann-fold domains"/>
    <property type="match status" value="1"/>
</dbReference>